<dbReference type="STRING" id="226505.SAMN05444394_0552"/>
<gene>
    <name evidence="1" type="ORF">SAMN05444394_0552</name>
</gene>
<proteinExistence type="predicted"/>
<name>A0A1N6D9U0_9BACT</name>
<dbReference type="InterPro" id="IPR025316">
    <property type="entry name" value="DUF4221"/>
</dbReference>
<dbReference type="AlphaFoldDB" id="A0A1N6D9U0"/>
<dbReference type="PROSITE" id="PS51257">
    <property type="entry name" value="PROKAR_LIPOPROTEIN"/>
    <property type="match status" value="1"/>
</dbReference>
<dbReference type="RefSeq" id="WP_074223295.1">
    <property type="nucleotide sequence ID" value="NZ_FSRC01000001.1"/>
</dbReference>
<keyword evidence="2" id="KW-1185">Reference proteome</keyword>
<accession>A0A1N6D9U0</accession>
<protein>
    <recommendedName>
        <fullName evidence="3">DUF4221 domain-containing protein</fullName>
    </recommendedName>
</protein>
<dbReference type="Pfam" id="PF13970">
    <property type="entry name" value="DUF4221"/>
    <property type="match status" value="1"/>
</dbReference>
<dbReference type="OrthoDB" id="982523at2"/>
<reference evidence="2" key="1">
    <citation type="submission" date="2016-11" db="EMBL/GenBank/DDBJ databases">
        <authorList>
            <person name="Varghese N."/>
            <person name="Submissions S."/>
        </authorList>
    </citation>
    <scope>NUCLEOTIDE SEQUENCE [LARGE SCALE GENOMIC DNA]</scope>
    <source>
        <strain evidence="2">DSM 15292</strain>
    </source>
</reference>
<organism evidence="1 2">
    <name type="scientific">Algoriphagus halophilus</name>
    <dbReference type="NCBI Taxonomy" id="226505"/>
    <lineage>
        <taxon>Bacteria</taxon>
        <taxon>Pseudomonadati</taxon>
        <taxon>Bacteroidota</taxon>
        <taxon>Cytophagia</taxon>
        <taxon>Cytophagales</taxon>
        <taxon>Cyclobacteriaceae</taxon>
        <taxon>Algoriphagus</taxon>
    </lineage>
</organism>
<evidence type="ECO:0008006" key="3">
    <source>
        <dbReference type="Google" id="ProtNLM"/>
    </source>
</evidence>
<evidence type="ECO:0000313" key="2">
    <source>
        <dbReference type="Proteomes" id="UP000185221"/>
    </source>
</evidence>
<evidence type="ECO:0000313" key="1">
    <source>
        <dbReference type="EMBL" id="SIN67497.1"/>
    </source>
</evidence>
<sequence>MRKCFLIFIFGLIALISCQNSKESASDSGLVFLNSQKFELDSLAVPSLLFNQVSKIENKEYLFNLNQLNNSLDLYDINSGILSKRISFENAGPNAIKGISGFYVHNLDSIFLFPKMSFVKTTLINIDGETKNIYSPQIPLENEIPRVLNHASTNYLPSFYYNGKVFFDQLTLKNTTKEGSINSDFRPLGYLDLESDSILLENNSGYPQFYLNKKYPIYVSVHSRILNNNNKLVYSWGVLDSLIVRDLDWGLERMVSSRSRFQDGDFPQTPNAGLVQELDAVISSGYYGRVVFDPFQKVYYRFYHIGRLYNPDQDNSITSIFKNDFSILVYDENLELLHESKFDGEVYDFYQAFVGENGLYLPRLNPFLADLSEDFIVCDIFRLK</sequence>
<dbReference type="Proteomes" id="UP000185221">
    <property type="component" value="Unassembled WGS sequence"/>
</dbReference>
<dbReference type="EMBL" id="FSRC01000001">
    <property type="protein sequence ID" value="SIN67497.1"/>
    <property type="molecule type" value="Genomic_DNA"/>
</dbReference>